<evidence type="ECO:0000313" key="2">
    <source>
        <dbReference type="EMBL" id="RDW94939.1"/>
    </source>
</evidence>
<comment type="caution">
    <text evidence="2">The sequence shown here is derived from an EMBL/GenBank/DDBJ whole genome shotgun (WGS) entry which is preliminary data.</text>
</comment>
<organism evidence="2 3">
    <name type="scientific">Coleophoma crateriformis</name>
    <dbReference type="NCBI Taxonomy" id="565419"/>
    <lineage>
        <taxon>Eukaryota</taxon>
        <taxon>Fungi</taxon>
        <taxon>Dikarya</taxon>
        <taxon>Ascomycota</taxon>
        <taxon>Pezizomycotina</taxon>
        <taxon>Leotiomycetes</taxon>
        <taxon>Helotiales</taxon>
        <taxon>Dermateaceae</taxon>
        <taxon>Coleophoma</taxon>
    </lineage>
</organism>
<protein>
    <submittedName>
        <fullName evidence="2">Uncharacterized protein</fullName>
    </submittedName>
</protein>
<feature type="region of interest" description="Disordered" evidence="1">
    <location>
        <begin position="1"/>
        <end position="50"/>
    </location>
</feature>
<name>A0A3D8T8P5_9HELO</name>
<evidence type="ECO:0000256" key="1">
    <source>
        <dbReference type="SAM" id="MobiDB-lite"/>
    </source>
</evidence>
<dbReference type="OrthoDB" id="10386548at2759"/>
<keyword evidence="3" id="KW-1185">Reference proteome</keyword>
<proteinExistence type="predicted"/>
<dbReference type="AlphaFoldDB" id="A0A3D8T8P5"/>
<accession>A0A3D8T8P5</accession>
<evidence type="ECO:0000313" key="3">
    <source>
        <dbReference type="Proteomes" id="UP000256328"/>
    </source>
</evidence>
<feature type="compositionally biased region" description="Polar residues" evidence="1">
    <location>
        <begin position="9"/>
        <end position="21"/>
    </location>
</feature>
<gene>
    <name evidence="2" type="ORF">BP5796_00702</name>
</gene>
<sequence>MAARKQLTEGATSAPQKQSAEFENPVTVDHETEADSNTDPILGPSASPSVRSSIFDHVEARELGIPKHGDSIPDTE</sequence>
<reference evidence="2 3" key="1">
    <citation type="journal article" date="2018" name="IMA Fungus">
        <title>IMA Genome-F 9: Draft genome sequence of Annulohypoxylon stygium, Aspergillus mulundensis, Berkeleyomyces basicola (syn. Thielaviopsis basicola), Ceratocystis smalleyi, two Cercospora beticola strains, Coleophoma cylindrospora, Fusarium fracticaudum, Phialophora cf. hyalina, and Morchella septimelata.</title>
        <authorList>
            <person name="Wingfield B.D."/>
            <person name="Bills G.F."/>
            <person name="Dong Y."/>
            <person name="Huang W."/>
            <person name="Nel W.J."/>
            <person name="Swalarsk-Parry B.S."/>
            <person name="Vaghefi N."/>
            <person name="Wilken P.M."/>
            <person name="An Z."/>
            <person name="de Beer Z.W."/>
            <person name="De Vos L."/>
            <person name="Chen L."/>
            <person name="Duong T.A."/>
            <person name="Gao Y."/>
            <person name="Hammerbacher A."/>
            <person name="Kikkert J.R."/>
            <person name="Li Y."/>
            <person name="Li H."/>
            <person name="Li K."/>
            <person name="Li Q."/>
            <person name="Liu X."/>
            <person name="Ma X."/>
            <person name="Naidoo K."/>
            <person name="Pethybridge S.J."/>
            <person name="Sun J."/>
            <person name="Steenkamp E.T."/>
            <person name="van der Nest M.A."/>
            <person name="van Wyk S."/>
            <person name="Wingfield M.J."/>
            <person name="Xiong C."/>
            <person name="Yue Q."/>
            <person name="Zhang X."/>
        </authorList>
    </citation>
    <scope>NUCLEOTIDE SEQUENCE [LARGE SCALE GENOMIC DNA]</scope>
    <source>
        <strain evidence="2 3">BP5796</strain>
    </source>
</reference>
<dbReference type="Proteomes" id="UP000256328">
    <property type="component" value="Unassembled WGS sequence"/>
</dbReference>
<dbReference type="EMBL" id="PDLN01000001">
    <property type="protein sequence ID" value="RDW94939.1"/>
    <property type="molecule type" value="Genomic_DNA"/>
</dbReference>